<dbReference type="InterPro" id="IPR011006">
    <property type="entry name" value="CheY-like_superfamily"/>
</dbReference>
<proteinExistence type="predicted"/>
<dbReference type="InterPro" id="IPR039420">
    <property type="entry name" value="WalR-like"/>
</dbReference>
<feature type="DNA-binding region" description="OmpR/PhoB-type" evidence="4">
    <location>
        <begin position="123"/>
        <end position="222"/>
    </location>
</feature>
<evidence type="ECO:0000313" key="7">
    <source>
        <dbReference type="Proteomes" id="UP000326554"/>
    </source>
</evidence>
<dbReference type="GO" id="GO:0032993">
    <property type="term" value="C:protein-DNA complex"/>
    <property type="evidence" value="ECO:0007669"/>
    <property type="project" value="TreeGrafter"/>
</dbReference>
<dbReference type="GO" id="GO:0000976">
    <property type="term" value="F:transcription cis-regulatory region binding"/>
    <property type="evidence" value="ECO:0007669"/>
    <property type="project" value="TreeGrafter"/>
</dbReference>
<dbReference type="SUPFAM" id="SSF52172">
    <property type="entry name" value="CheY-like"/>
    <property type="match status" value="1"/>
</dbReference>
<dbReference type="GO" id="GO:0006355">
    <property type="term" value="P:regulation of DNA-templated transcription"/>
    <property type="evidence" value="ECO:0007669"/>
    <property type="project" value="InterPro"/>
</dbReference>
<evidence type="ECO:0000256" key="1">
    <source>
        <dbReference type="ARBA" id="ARBA00023015"/>
    </source>
</evidence>
<dbReference type="PROSITE" id="PS51755">
    <property type="entry name" value="OMPR_PHOB"/>
    <property type="match status" value="1"/>
</dbReference>
<dbReference type="InterPro" id="IPR001867">
    <property type="entry name" value="OmpR/PhoB-type_DNA-bd"/>
</dbReference>
<dbReference type="Pfam" id="PF00486">
    <property type="entry name" value="Trans_reg_C"/>
    <property type="match status" value="1"/>
</dbReference>
<comment type="caution">
    <text evidence="6">The sequence shown here is derived from an EMBL/GenBank/DDBJ whole genome shotgun (WGS) entry which is preliminary data.</text>
</comment>
<keyword evidence="7" id="KW-1185">Reference proteome</keyword>
<sequence length="228" mass="24535">MRILATTASWAAVQLAHDLQADGLFVTRVDSWDDLQHLVRTATFDAVLLADDVPDCPLGGVSAALRLLSRERPGLVLAARGDRLSSEESLAAGADLVSGPGEDSRLLSARLKAAVLRAAGHAPPVARASGVGVDVIAREVRLGRDRLALSPLQYQIVERLVLNRGRAVSREALLDALYGWENEPGGRVLDTFLHDIRRRVRAVGGDPGIFQTRRGEGFRLATPIRESA</sequence>
<evidence type="ECO:0000259" key="5">
    <source>
        <dbReference type="PROSITE" id="PS51755"/>
    </source>
</evidence>
<dbReference type="GO" id="GO:0000156">
    <property type="term" value="F:phosphorelay response regulator activity"/>
    <property type="evidence" value="ECO:0007669"/>
    <property type="project" value="TreeGrafter"/>
</dbReference>
<evidence type="ECO:0000256" key="3">
    <source>
        <dbReference type="ARBA" id="ARBA00023163"/>
    </source>
</evidence>
<protein>
    <submittedName>
        <fullName evidence="6">Response regulator transcription factor</fullName>
    </submittedName>
</protein>
<dbReference type="PANTHER" id="PTHR48111:SF67">
    <property type="entry name" value="TRANSCRIPTIONAL REGULATORY PROTEIN TCTD"/>
    <property type="match status" value="1"/>
</dbReference>
<dbReference type="EMBL" id="VYQE01000003">
    <property type="protein sequence ID" value="KAA9008202.1"/>
    <property type="molecule type" value="Genomic_DNA"/>
</dbReference>
<keyword evidence="2 4" id="KW-0238">DNA-binding</keyword>
<organism evidence="6 7">
    <name type="scientific">Histidinibacterium aquaticum</name>
    <dbReference type="NCBI Taxonomy" id="2613962"/>
    <lineage>
        <taxon>Bacteria</taxon>
        <taxon>Pseudomonadati</taxon>
        <taxon>Pseudomonadota</taxon>
        <taxon>Alphaproteobacteria</taxon>
        <taxon>Rhodobacterales</taxon>
        <taxon>Paracoccaceae</taxon>
        <taxon>Histidinibacterium</taxon>
    </lineage>
</organism>
<keyword evidence="1" id="KW-0805">Transcription regulation</keyword>
<dbReference type="Gene3D" id="1.10.10.10">
    <property type="entry name" value="Winged helix-like DNA-binding domain superfamily/Winged helix DNA-binding domain"/>
    <property type="match status" value="1"/>
</dbReference>
<dbReference type="GO" id="GO:0005829">
    <property type="term" value="C:cytosol"/>
    <property type="evidence" value="ECO:0007669"/>
    <property type="project" value="TreeGrafter"/>
</dbReference>
<dbReference type="RefSeq" id="WP_150445485.1">
    <property type="nucleotide sequence ID" value="NZ_VYQE01000003.1"/>
</dbReference>
<evidence type="ECO:0000256" key="2">
    <source>
        <dbReference type="ARBA" id="ARBA00023125"/>
    </source>
</evidence>
<accession>A0A5J5GL52</accession>
<dbReference type="PANTHER" id="PTHR48111">
    <property type="entry name" value="REGULATOR OF RPOS"/>
    <property type="match status" value="1"/>
</dbReference>
<evidence type="ECO:0000313" key="6">
    <source>
        <dbReference type="EMBL" id="KAA9008202.1"/>
    </source>
</evidence>
<dbReference type="Proteomes" id="UP000326554">
    <property type="component" value="Unassembled WGS sequence"/>
</dbReference>
<dbReference type="AlphaFoldDB" id="A0A5J5GL52"/>
<name>A0A5J5GL52_9RHOB</name>
<dbReference type="InterPro" id="IPR036388">
    <property type="entry name" value="WH-like_DNA-bd_sf"/>
</dbReference>
<dbReference type="SMART" id="SM00862">
    <property type="entry name" value="Trans_reg_C"/>
    <property type="match status" value="1"/>
</dbReference>
<feature type="domain" description="OmpR/PhoB-type" evidence="5">
    <location>
        <begin position="123"/>
        <end position="222"/>
    </location>
</feature>
<dbReference type="CDD" id="cd00383">
    <property type="entry name" value="trans_reg_C"/>
    <property type="match status" value="1"/>
</dbReference>
<evidence type="ECO:0000256" key="4">
    <source>
        <dbReference type="PROSITE-ProRule" id="PRU01091"/>
    </source>
</evidence>
<reference evidence="6 7" key="1">
    <citation type="submission" date="2019-09" db="EMBL/GenBank/DDBJ databases">
        <authorList>
            <person name="Park J.-S."/>
            <person name="Choi H.-J."/>
        </authorList>
    </citation>
    <scope>NUCLEOTIDE SEQUENCE [LARGE SCALE GENOMIC DNA]</scope>
    <source>
        <strain evidence="6 7">176SS1-4</strain>
    </source>
</reference>
<keyword evidence="3" id="KW-0804">Transcription</keyword>
<gene>
    <name evidence="6" type="ORF">F3S47_11955</name>
</gene>
<dbReference type="SUPFAM" id="SSF46894">
    <property type="entry name" value="C-terminal effector domain of the bipartite response regulators"/>
    <property type="match status" value="1"/>
</dbReference>
<dbReference type="InterPro" id="IPR016032">
    <property type="entry name" value="Sig_transdc_resp-reg_C-effctor"/>
</dbReference>